<name>T1F213_HELRO</name>
<protein>
    <submittedName>
        <fullName evidence="2 3">Uncharacterized protein</fullName>
    </submittedName>
</protein>
<gene>
    <name evidence="3" type="primary">20202863</name>
    <name evidence="2" type="ORF">HELRODRAFT_169512</name>
</gene>
<dbReference type="AlphaFoldDB" id="T1F213"/>
<evidence type="ECO:0000313" key="2">
    <source>
        <dbReference type="EMBL" id="ESO08633.1"/>
    </source>
</evidence>
<evidence type="ECO:0000313" key="3">
    <source>
        <dbReference type="EnsemblMetazoa" id="HelroP169512"/>
    </source>
</evidence>
<accession>T1F213</accession>
<reference evidence="2 4" key="2">
    <citation type="journal article" date="2013" name="Nature">
        <title>Insights into bilaterian evolution from three spiralian genomes.</title>
        <authorList>
            <person name="Simakov O."/>
            <person name="Marletaz F."/>
            <person name="Cho S.J."/>
            <person name="Edsinger-Gonzales E."/>
            <person name="Havlak P."/>
            <person name="Hellsten U."/>
            <person name="Kuo D.H."/>
            <person name="Larsson T."/>
            <person name="Lv J."/>
            <person name="Arendt D."/>
            <person name="Savage R."/>
            <person name="Osoegawa K."/>
            <person name="de Jong P."/>
            <person name="Grimwood J."/>
            <person name="Chapman J.A."/>
            <person name="Shapiro H."/>
            <person name="Aerts A."/>
            <person name="Otillar R.P."/>
            <person name="Terry A.Y."/>
            <person name="Boore J.L."/>
            <person name="Grigoriev I.V."/>
            <person name="Lindberg D.R."/>
            <person name="Seaver E.C."/>
            <person name="Weisblat D.A."/>
            <person name="Putnam N.H."/>
            <person name="Rokhsar D.S."/>
        </authorList>
    </citation>
    <scope>NUCLEOTIDE SEQUENCE</scope>
</reference>
<dbReference type="InParanoid" id="T1F213"/>
<dbReference type="EnsemblMetazoa" id="HelroT169512">
    <property type="protein sequence ID" value="HelroP169512"/>
    <property type="gene ID" value="HelroG169512"/>
</dbReference>
<dbReference type="EMBL" id="KB096080">
    <property type="protein sequence ID" value="ESO08633.1"/>
    <property type="molecule type" value="Genomic_DNA"/>
</dbReference>
<evidence type="ECO:0000313" key="4">
    <source>
        <dbReference type="Proteomes" id="UP000015101"/>
    </source>
</evidence>
<feature type="region of interest" description="Disordered" evidence="1">
    <location>
        <begin position="88"/>
        <end position="107"/>
    </location>
</feature>
<dbReference type="RefSeq" id="XP_009013563.1">
    <property type="nucleotide sequence ID" value="XM_009015315.1"/>
</dbReference>
<dbReference type="KEGG" id="hro:HELRODRAFT_169512"/>
<feature type="region of interest" description="Disordered" evidence="1">
    <location>
        <begin position="1"/>
        <end position="79"/>
    </location>
</feature>
<keyword evidence="4" id="KW-1185">Reference proteome</keyword>
<dbReference type="HOGENOM" id="CLU_152150_0_0_1"/>
<evidence type="ECO:0000256" key="1">
    <source>
        <dbReference type="SAM" id="MobiDB-lite"/>
    </source>
</evidence>
<feature type="compositionally biased region" description="Acidic residues" evidence="1">
    <location>
        <begin position="16"/>
        <end position="36"/>
    </location>
</feature>
<reference evidence="4" key="1">
    <citation type="submission" date="2012-12" db="EMBL/GenBank/DDBJ databases">
        <authorList>
            <person name="Hellsten U."/>
            <person name="Grimwood J."/>
            <person name="Chapman J.A."/>
            <person name="Shapiro H."/>
            <person name="Aerts A."/>
            <person name="Otillar R.P."/>
            <person name="Terry A.Y."/>
            <person name="Boore J.L."/>
            <person name="Simakov O."/>
            <person name="Marletaz F."/>
            <person name="Cho S.-J."/>
            <person name="Edsinger-Gonzales E."/>
            <person name="Havlak P."/>
            <person name="Kuo D.-H."/>
            <person name="Larsson T."/>
            <person name="Lv J."/>
            <person name="Arendt D."/>
            <person name="Savage R."/>
            <person name="Osoegawa K."/>
            <person name="de Jong P."/>
            <person name="Lindberg D.R."/>
            <person name="Seaver E.C."/>
            <person name="Weisblat D.A."/>
            <person name="Putnam N.H."/>
            <person name="Grigoriev I.V."/>
            <person name="Rokhsar D.S."/>
        </authorList>
    </citation>
    <scope>NUCLEOTIDE SEQUENCE</scope>
</reference>
<dbReference type="GeneID" id="20202863"/>
<organism evidence="3 4">
    <name type="scientific">Helobdella robusta</name>
    <name type="common">Californian leech</name>
    <dbReference type="NCBI Taxonomy" id="6412"/>
    <lineage>
        <taxon>Eukaryota</taxon>
        <taxon>Metazoa</taxon>
        <taxon>Spiralia</taxon>
        <taxon>Lophotrochozoa</taxon>
        <taxon>Annelida</taxon>
        <taxon>Clitellata</taxon>
        <taxon>Hirudinea</taxon>
        <taxon>Rhynchobdellida</taxon>
        <taxon>Glossiphoniidae</taxon>
        <taxon>Helobdella</taxon>
    </lineage>
</organism>
<feature type="compositionally biased region" description="Polar residues" evidence="1">
    <location>
        <begin position="96"/>
        <end position="107"/>
    </location>
</feature>
<proteinExistence type="predicted"/>
<dbReference type="CTD" id="20202863"/>
<sequence>MASYSTAEALRLIMQEDTESEEDNVTENDASSEDGDYLLGLVTKRGKGIASGERGGRSRSCRGRDTRGTSDSAQQTAVDQSVVSINTIVDRKGRQNHLQSTDGKFRT</sequence>
<reference evidence="3" key="3">
    <citation type="submission" date="2015-06" db="UniProtKB">
        <authorList>
            <consortium name="EnsemblMetazoa"/>
        </authorList>
    </citation>
    <scope>IDENTIFICATION</scope>
</reference>
<dbReference type="EMBL" id="AMQM01003296">
    <property type="status" value="NOT_ANNOTATED_CDS"/>
    <property type="molecule type" value="Genomic_DNA"/>
</dbReference>
<dbReference type="Proteomes" id="UP000015101">
    <property type="component" value="Unassembled WGS sequence"/>
</dbReference>